<dbReference type="Proteomes" id="UP000500791">
    <property type="component" value="Plasmid unnamed3"/>
</dbReference>
<dbReference type="SUPFAM" id="SSF53448">
    <property type="entry name" value="Nucleotide-diphospho-sugar transferases"/>
    <property type="match status" value="1"/>
</dbReference>
<dbReference type="GO" id="GO:0016758">
    <property type="term" value="F:hexosyltransferase activity"/>
    <property type="evidence" value="ECO:0007669"/>
    <property type="project" value="UniProtKB-ARBA"/>
</dbReference>
<evidence type="ECO:0000259" key="1">
    <source>
        <dbReference type="Pfam" id="PF00535"/>
    </source>
</evidence>
<name>A0A6G7VQX2_9RHOB</name>
<proteinExistence type="predicted"/>
<keyword evidence="2" id="KW-0808">Transferase</keyword>
<evidence type="ECO:0000313" key="2">
    <source>
        <dbReference type="EMBL" id="QIK42320.1"/>
    </source>
</evidence>
<dbReference type="PANTHER" id="PTHR22916:SF3">
    <property type="entry name" value="UDP-GLCNAC:BETAGAL BETA-1,3-N-ACETYLGLUCOSAMINYLTRANSFERASE-LIKE PROTEIN 1"/>
    <property type="match status" value="1"/>
</dbReference>
<dbReference type="AlphaFoldDB" id="A0A6G7VQX2"/>
<dbReference type="PANTHER" id="PTHR22916">
    <property type="entry name" value="GLYCOSYLTRANSFERASE"/>
    <property type="match status" value="1"/>
</dbReference>
<organism evidence="2 3">
    <name type="scientific">Pontivivens nitratireducens</name>
    <dbReference type="NCBI Taxonomy" id="2758038"/>
    <lineage>
        <taxon>Bacteria</taxon>
        <taxon>Pseudomonadati</taxon>
        <taxon>Pseudomonadota</taxon>
        <taxon>Alphaproteobacteria</taxon>
        <taxon>Rhodobacterales</taxon>
        <taxon>Paracoccaceae</taxon>
        <taxon>Pontivivens</taxon>
    </lineage>
</organism>
<dbReference type="InterPro" id="IPR001173">
    <property type="entry name" value="Glyco_trans_2-like"/>
</dbReference>
<accession>A0A6G7VQX2</accession>
<evidence type="ECO:0000313" key="3">
    <source>
        <dbReference type="Proteomes" id="UP000500791"/>
    </source>
</evidence>
<dbReference type="EMBL" id="CP049814">
    <property type="protein sequence ID" value="QIK42320.1"/>
    <property type="molecule type" value="Genomic_DNA"/>
</dbReference>
<sequence length="282" mass="31270">MSTDIDVTCVVLAYRQEGIVAEAIASIFAQEFDGRMEILLSDDCSPDGTFDVMQRMAAEYDGPHQITLNRNAENLGAIFHVNRVFELARGDLIVVNSGDDISTPNRAARLYECFTADEVRPLMIHSAMDIIRLDGTPTGQRFDVNDRIAKMGPHQAAIAAVGCYGASCAWNKEMFEIYGPMTEAGSYGDLVSTYRAKLLGRLAHVDEPLVLYREGGVSDVAQLSAEQREAYKIKRQEIQLSVLRQRLLDTRTAAAGRRQLIKRLKSRIAEVNRLVITSKAQA</sequence>
<keyword evidence="2" id="KW-0614">Plasmid</keyword>
<keyword evidence="3" id="KW-1185">Reference proteome</keyword>
<gene>
    <name evidence="2" type="ORF">G8E03_15860</name>
</gene>
<feature type="domain" description="Glycosyltransferase 2-like" evidence="1">
    <location>
        <begin position="9"/>
        <end position="118"/>
    </location>
</feature>
<dbReference type="KEGG" id="mon:G8E03_15860"/>
<dbReference type="Pfam" id="PF00535">
    <property type="entry name" value="Glycos_transf_2"/>
    <property type="match status" value="1"/>
</dbReference>
<protein>
    <submittedName>
        <fullName evidence="2">Glycosyltransferase</fullName>
    </submittedName>
</protein>
<geneLocation type="plasmid" evidence="2 3">
    <name>unnamed3</name>
</geneLocation>
<dbReference type="Gene3D" id="3.90.550.10">
    <property type="entry name" value="Spore Coat Polysaccharide Biosynthesis Protein SpsA, Chain A"/>
    <property type="match status" value="1"/>
</dbReference>
<dbReference type="InterPro" id="IPR029044">
    <property type="entry name" value="Nucleotide-diphossugar_trans"/>
</dbReference>
<dbReference type="RefSeq" id="WP_166194852.1">
    <property type="nucleotide sequence ID" value="NZ_CP049814.1"/>
</dbReference>
<reference evidence="2 3" key="1">
    <citation type="submission" date="2020-03" db="EMBL/GenBank/DDBJ databases">
        <title>Complete genome sequence of Monaibacterium sp. ALG8 with diverse plasmids.</title>
        <authorList>
            <person name="Sun C."/>
        </authorList>
    </citation>
    <scope>NUCLEOTIDE SEQUENCE [LARGE SCALE GENOMIC DNA]</scope>
    <source>
        <strain evidence="2 3">ALG8</strain>
        <plasmid evidence="2 3">unnamed3</plasmid>
    </source>
</reference>